<organism evidence="2 3">
    <name type="scientific">Actinomadura fulvescens</name>
    <dbReference type="NCBI Taxonomy" id="46160"/>
    <lineage>
        <taxon>Bacteria</taxon>
        <taxon>Bacillati</taxon>
        <taxon>Actinomycetota</taxon>
        <taxon>Actinomycetes</taxon>
        <taxon>Streptosporangiales</taxon>
        <taxon>Thermomonosporaceae</taxon>
        <taxon>Actinomadura</taxon>
    </lineage>
</organism>
<comment type="caution">
    <text evidence="2">The sequence shown here is derived from an EMBL/GenBank/DDBJ whole genome shotgun (WGS) entry which is preliminary data.</text>
</comment>
<gene>
    <name evidence="2" type="ORF">GCM10010411_14600</name>
</gene>
<feature type="region of interest" description="Disordered" evidence="1">
    <location>
        <begin position="1"/>
        <end position="25"/>
    </location>
</feature>
<name>A0ABN3PH65_9ACTN</name>
<dbReference type="EMBL" id="BAAATD010000002">
    <property type="protein sequence ID" value="GAA2583034.1"/>
    <property type="molecule type" value="Genomic_DNA"/>
</dbReference>
<evidence type="ECO:0000313" key="3">
    <source>
        <dbReference type="Proteomes" id="UP001501509"/>
    </source>
</evidence>
<reference evidence="2 3" key="1">
    <citation type="journal article" date="2019" name="Int. J. Syst. Evol. Microbiol.">
        <title>The Global Catalogue of Microorganisms (GCM) 10K type strain sequencing project: providing services to taxonomists for standard genome sequencing and annotation.</title>
        <authorList>
            <consortium name="The Broad Institute Genomics Platform"/>
            <consortium name="The Broad Institute Genome Sequencing Center for Infectious Disease"/>
            <person name="Wu L."/>
            <person name="Ma J."/>
        </authorList>
    </citation>
    <scope>NUCLEOTIDE SEQUENCE [LARGE SCALE GENOMIC DNA]</scope>
    <source>
        <strain evidence="2 3">JCM 6833</strain>
    </source>
</reference>
<dbReference type="Proteomes" id="UP001501509">
    <property type="component" value="Unassembled WGS sequence"/>
</dbReference>
<accession>A0ABN3PH65</accession>
<protein>
    <submittedName>
        <fullName evidence="2">Uncharacterized protein</fullName>
    </submittedName>
</protein>
<proteinExistence type="predicted"/>
<evidence type="ECO:0000256" key="1">
    <source>
        <dbReference type="SAM" id="MobiDB-lite"/>
    </source>
</evidence>
<sequence length="103" mass="11146">MSNTPTSGVTELSRIAARNPSPGESAPAYVSFRHLVDSDIRVVPLQSLMQSACTDCDDAITDSDGPGTGSDFFPDCHPVINDIRDLSDVEYGTIRREAPVTRY</sequence>
<keyword evidence="3" id="KW-1185">Reference proteome</keyword>
<evidence type="ECO:0000313" key="2">
    <source>
        <dbReference type="EMBL" id="GAA2583034.1"/>
    </source>
</evidence>
<feature type="compositionally biased region" description="Polar residues" evidence="1">
    <location>
        <begin position="1"/>
        <end position="10"/>
    </location>
</feature>